<dbReference type="PANTHER" id="PTHR43298:SF2">
    <property type="entry name" value="FMN_FAD EXPORTER YEEO-RELATED"/>
    <property type="match status" value="1"/>
</dbReference>
<evidence type="ECO:0000313" key="11">
    <source>
        <dbReference type="EMBL" id="KAF0806345.1"/>
    </source>
</evidence>
<evidence type="ECO:0000256" key="7">
    <source>
        <dbReference type="ARBA" id="ARBA00023065"/>
    </source>
</evidence>
<dbReference type="RefSeq" id="WP_133490822.1">
    <property type="nucleotide sequence ID" value="NZ_AQPF01000009.1"/>
</dbReference>
<sequence length="453" mass="48316">MVAAFVKKPEITLPPLHRSRRVLALGLPIMAAMISQSLLNLVDAALVGRLGGDALAGVGLGGYAAFLSISVVIGLGAGVQAMVARRKGEGDERQYALPLNAGLLVGLVLSLPLTALFLALSAPMMHFLAPNAPVAGLAEGYFDMRLLGIWAVAMNFCYRGYWNGISRPAVYMRTLITTHVANVVLSYGLIFGRLGLPEMGAAGAGLGTTLSLYLGSLLYLLQTWKLGREHGFMAAWPSTATLGSIARVSIPNSVQQFFFSAGLTVLFWIIGMVGADEVAVAHVLITLILLLILPAIGLGLAAASLVGQALGRRDTADAYRWGWDVTWLAVLMLFITALPMWLAPEWILGLFLHQPDLVALGRVPLMITGLAICLDGAAIIFTQALLGAGASRSVMMVTLVVQWCLFLPLAYIVGPWLGFGLLGIWLAQALQRLVTSSLLGGLWVRRSWAHIQL</sequence>
<dbReference type="Pfam" id="PF01554">
    <property type="entry name" value="MatE"/>
    <property type="match status" value="2"/>
</dbReference>
<dbReference type="InterPro" id="IPR050222">
    <property type="entry name" value="MATE_MdtK"/>
</dbReference>
<feature type="transmembrane region" description="Helical" evidence="10">
    <location>
        <begin position="95"/>
        <end position="120"/>
    </location>
</feature>
<dbReference type="CDD" id="cd13133">
    <property type="entry name" value="MATE_like_7"/>
    <property type="match status" value="1"/>
</dbReference>
<feature type="transmembrane region" description="Helical" evidence="10">
    <location>
        <begin position="281"/>
        <end position="305"/>
    </location>
</feature>
<dbReference type="Proteomes" id="UP000771797">
    <property type="component" value="Unassembled WGS sequence"/>
</dbReference>
<dbReference type="EMBL" id="AQPF01000009">
    <property type="protein sequence ID" value="KAF0806345.1"/>
    <property type="molecule type" value="Genomic_DNA"/>
</dbReference>
<evidence type="ECO:0000256" key="2">
    <source>
        <dbReference type="ARBA" id="ARBA00022448"/>
    </source>
</evidence>
<name>A0ABQ6YA40_9GAMM</name>
<feature type="transmembrane region" description="Helical" evidence="10">
    <location>
        <begin position="62"/>
        <end position="83"/>
    </location>
</feature>
<feature type="transmembrane region" description="Helical" evidence="10">
    <location>
        <begin position="140"/>
        <end position="158"/>
    </location>
</feature>
<evidence type="ECO:0000256" key="4">
    <source>
        <dbReference type="ARBA" id="ARBA00022475"/>
    </source>
</evidence>
<dbReference type="NCBIfam" id="TIGR00797">
    <property type="entry name" value="matE"/>
    <property type="match status" value="1"/>
</dbReference>
<evidence type="ECO:0000313" key="12">
    <source>
        <dbReference type="Proteomes" id="UP000771797"/>
    </source>
</evidence>
<feature type="transmembrane region" description="Helical" evidence="10">
    <location>
        <begin position="202"/>
        <end position="221"/>
    </location>
</feature>
<dbReference type="InterPro" id="IPR048279">
    <property type="entry name" value="MdtK-like"/>
</dbReference>
<organism evidence="11 12">
    <name type="scientific">Alcanivorax xiamenensis</name>
    <dbReference type="NCBI Taxonomy" id="1177156"/>
    <lineage>
        <taxon>Bacteria</taxon>
        <taxon>Pseudomonadati</taxon>
        <taxon>Pseudomonadota</taxon>
        <taxon>Gammaproteobacteria</taxon>
        <taxon>Oceanospirillales</taxon>
        <taxon>Alcanivoracaceae</taxon>
        <taxon>Alcanivorax</taxon>
    </lineage>
</organism>
<dbReference type="PANTHER" id="PTHR43298">
    <property type="entry name" value="MULTIDRUG RESISTANCE PROTEIN NORM-RELATED"/>
    <property type="match status" value="1"/>
</dbReference>
<feature type="transmembrane region" description="Helical" evidence="10">
    <location>
        <begin position="21"/>
        <end position="42"/>
    </location>
</feature>
<comment type="caution">
    <text evidence="11">The sequence shown here is derived from an EMBL/GenBank/DDBJ whole genome shotgun (WGS) entry which is preliminary data.</text>
</comment>
<evidence type="ECO:0000256" key="1">
    <source>
        <dbReference type="ARBA" id="ARBA00004429"/>
    </source>
</evidence>
<evidence type="ECO:0000256" key="3">
    <source>
        <dbReference type="ARBA" id="ARBA00022449"/>
    </source>
</evidence>
<keyword evidence="4" id="KW-1003">Cell membrane</keyword>
<keyword evidence="7" id="KW-0406">Ion transport</keyword>
<feature type="transmembrane region" description="Helical" evidence="10">
    <location>
        <begin position="363"/>
        <end position="386"/>
    </location>
</feature>
<evidence type="ECO:0000256" key="9">
    <source>
        <dbReference type="ARBA" id="ARBA00031636"/>
    </source>
</evidence>
<keyword evidence="2" id="KW-0813">Transport</keyword>
<keyword evidence="6 10" id="KW-1133">Transmembrane helix</keyword>
<dbReference type="PIRSF" id="PIRSF006603">
    <property type="entry name" value="DinF"/>
    <property type="match status" value="1"/>
</dbReference>
<comment type="subcellular location">
    <subcellularLocation>
        <location evidence="1">Cell inner membrane</location>
        <topology evidence="1">Multi-pass membrane protein</topology>
    </subcellularLocation>
</comment>
<feature type="transmembrane region" description="Helical" evidence="10">
    <location>
        <begin position="325"/>
        <end position="343"/>
    </location>
</feature>
<keyword evidence="8 10" id="KW-0472">Membrane</keyword>
<protein>
    <recommendedName>
        <fullName evidence="9">Multidrug-efflux transporter</fullName>
    </recommendedName>
</protein>
<keyword evidence="3" id="KW-0050">Antiport</keyword>
<evidence type="ECO:0000256" key="8">
    <source>
        <dbReference type="ARBA" id="ARBA00023136"/>
    </source>
</evidence>
<keyword evidence="5 10" id="KW-0812">Transmembrane</keyword>
<accession>A0ABQ6YA40</accession>
<gene>
    <name evidence="11" type="ORF">A6D6_01680</name>
</gene>
<feature type="transmembrane region" description="Helical" evidence="10">
    <location>
        <begin position="170"/>
        <end position="190"/>
    </location>
</feature>
<dbReference type="InterPro" id="IPR002528">
    <property type="entry name" value="MATE_fam"/>
</dbReference>
<evidence type="ECO:0000256" key="6">
    <source>
        <dbReference type="ARBA" id="ARBA00022989"/>
    </source>
</evidence>
<proteinExistence type="predicted"/>
<reference evidence="11 12" key="1">
    <citation type="submission" date="2012-09" db="EMBL/GenBank/DDBJ databases">
        <title>Genome Sequence of alkane-degrading Bacterium Alcanivorax sp. 6-D-6.</title>
        <authorList>
            <person name="Lai Q."/>
            <person name="Shao Z."/>
        </authorList>
    </citation>
    <scope>NUCLEOTIDE SEQUENCE [LARGE SCALE GENOMIC DNA]</scope>
    <source>
        <strain evidence="11 12">6-D-6</strain>
    </source>
</reference>
<evidence type="ECO:0000256" key="10">
    <source>
        <dbReference type="SAM" id="Phobius"/>
    </source>
</evidence>
<evidence type="ECO:0000256" key="5">
    <source>
        <dbReference type="ARBA" id="ARBA00022692"/>
    </source>
</evidence>
<feature type="transmembrane region" description="Helical" evidence="10">
    <location>
        <begin position="257"/>
        <end position="275"/>
    </location>
</feature>
<keyword evidence="12" id="KW-1185">Reference proteome</keyword>